<comment type="similarity">
    <text evidence="2">Belongs to the metallo-dependent hydrolases superfamily. Adenosine and AMP deaminases family.</text>
</comment>
<evidence type="ECO:0000313" key="7">
    <source>
        <dbReference type="EMBL" id="TBW23607.1"/>
    </source>
</evidence>
<evidence type="ECO:0000256" key="5">
    <source>
        <dbReference type="ARBA" id="ARBA00022833"/>
    </source>
</evidence>
<dbReference type="SUPFAM" id="SSF51556">
    <property type="entry name" value="Metallo-dependent hydrolases"/>
    <property type="match status" value="1"/>
</dbReference>
<gene>
    <name evidence="7" type="ORF">EZJ44_00220</name>
</gene>
<evidence type="ECO:0000313" key="8">
    <source>
        <dbReference type="Proteomes" id="UP000293036"/>
    </source>
</evidence>
<dbReference type="InterPro" id="IPR006330">
    <property type="entry name" value="Ado/ade_deaminase"/>
</dbReference>
<dbReference type="EC" id="3.5.4.4" evidence="7"/>
<dbReference type="InterPro" id="IPR006650">
    <property type="entry name" value="A/AMP_deam_AS"/>
</dbReference>
<dbReference type="GO" id="GO:0009168">
    <property type="term" value="P:purine ribonucleoside monophosphate biosynthetic process"/>
    <property type="evidence" value="ECO:0007669"/>
    <property type="project" value="InterPro"/>
</dbReference>
<comment type="caution">
    <text evidence="7">The sequence shown here is derived from an EMBL/GenBank/DDBJ whole genome shotgun (WGS) entry which is preliminary data.</text>
</comment>
<dbReference type="GO" id="GO:0016814">
    <property type="term" value="F:hydrolase activity, acting on carbon-nitrogen (but not peptide) bonds, in cyclic amidines"/>
    <property type="evidence" value="ECO:0007669"/>
    <property type="project" value="UniProtKB-ARBA"/>
</dbReference>
<dbReference type="RefSeq" id="WP_131278954.1">
    <property type="nucleotide sequence ID" value="NZ_JBHSLR010000009.1"/>
</dbReference>
<sequence length="355" mass="38381">MRDLQALPKAHLHLHFTGSMRVSTLKDMAQSQGIRLPENLTDNTALQVPADQRGWFRFQRAYDAARKVVRSEEAMRRIVREAAEDEAREGSKRLEIQIDPTSYAPFVGGITPALEIVLDEATLASRDTGVQVAIVVAASRLKHPLDARILARLAAKHAGEGAGQVVGFGLSNDERRGNTPEWAGAFDIARKAGLASVPHGGELLGPEHIRDIVTALKPRRLGHGVRAAEDPALLEYIVDNGIALEVCPASNVQLGVYNSLGDVPLRTLLKAGAQIALGADDPLLFLSRLTDQYENARKLGLDDYEISLLAHSSISASLASPSDKERWHDEIDAWLAAPDPVSDPASDPEPDPHAA</sequence>
<dbReference type="Pfam" id="PF00962">
    <property type="entry name" value="A_deaminase"/>
    <property type="match status" value="1"/>
</dbReference>
<dbReference type="GO" id="GO:0046872">
    <property type="term" value="F:metal ion binding"/>
    <property type="evidence" value="ECO:0007669"/>
    <property type="project" value="UniProtKB-KW"/>
</dbReference>
<dbReference type="Gene3D" id="3.20.20.140">
    <property type="entry name" value="Metal-dependent hydrolases"/>
    <property type="match status" value="1"/>
</dbReference>
<dbReference type="EMBL" id="SJDT01000001">
    <property type="protein sequence ID" value="TBW23607.1"/>
    <property type="molecule type" value="Genomic_DNA"/>
</dbReference>
<proteinExistence type="inferred from homology"/>
<dbReference type="GO" id="GO:0019239">
    <property type="term" value="F:deaminase activity"/>
    <property type="evidence" value="ECO:0007669"/>
    <property type="project" value="InterPro"/>
</dbReference>
<dbReference type="AlphaFoldDB" id="A0A4Q9V3P4"/>
<evidence type="ECO:0000256" key="1">
    <source>
        <dbReference type="ARBA" id="ARBA00001947"/>
    </source>
</evidence>
<dbReference type="NCBIfam" id="NF006849">
    <property type="entry name" value="PRK09358.1-5"/>
    <property type="match status" value="1"/>
</dbReference>
<comment type="cofactor">
    <cofactor evidence="1">
        <name>Zn(2+)</name>
        <dbReference type="ChEBI" id="CHEBI:29105"/>
    </cofactor>
</comment>
<dbReference type="InterPro" id="IPR032466">
    <property type="entry name" value="Metal_Hydrolase"/>
</dbReference>
<dbReference type="NCBIfam" id="TIGR01430">
    <property type="entry name" value="aden_deam"/>
    <property type="match status" value="1"/>
</dbReference>
<organism evidence="7 8">
    <name type="scientific">Arcanobacterium bovis</name>
    <dbReference type="NCBI Taxonomy" id="2529275"/>
    <lineage>
        <taxon>Bacteria</taxon>
        <taxon>Bacillati</taxon>
        <taxon>Actinomycetota</taxon>
        <taxon>Actinomycetes</taxon>
        <taxon>Actinomycetales</taxon>
        <taxon>Actinomycetaceae</taxon>
        <taxon>Arcanobacterium</taxon>
    </lineage>
</organism>
<keyword evidence="5" id="KW-0862">Zinc</keyword>
<dbReference type="Proteomes" id="UP000293036">
    <property type="component" value="Unassembled WGS sequence"/>
</dbReference>
<dbReference type="InterPro" id="IPR001365">
    <property type="entry name" value="A_deaminase_dom"/>
</dbReference>
<dbReference type="OrthoDB" id="9779574at2"/>
<evidence type="ECO:0000256" key="3">
    <source>
        <dbReference type="ARBA" id="ARBA00022723"/>
    </source>
</evidence>
<keyword evidence="8" id="KW-1185">Reference proteome</keyword>
<feature type="domain" description="Adenosine deaminase" evidence="6">
    <location>
        <begin position="8"/>
        <end position="334"/>
    </location>
</feature>
<reference evidence="7 8" key="1">
    <citation type="submission" date="2019-02" db="EMBL/GenBank/DDBJ databases">
        <title>Arcanobacterium bovis sp. nov., isolated from the milk of a cow with mastitis.</title>
        <authorList>
            <person name="Sammra O."/>
            <person name="Foster G."/>
            <person name="Hassan A."/>
            <person name="Alssahen M."/>
            <person name="Laemmler C."/>
            <person name="Borowiak M."/>
            <person name="Malorny B."/>
            <person name="Abdulmawjood A."/>
        </authorList>
    </citation>
    <scope>NUCLEOTIDE SEQUENCE [LARGE SCALE GENOMIC DNA]</scope>
    <source>
        <strain evidence="7 8">C605018/01/1</strain>
    </source>
</reference>
<evidence type="ECO:0000256" key="2">
    <source>
        <dbReference type="ARBA" id="ARBA00006676"/>
    </source>
</evidence>
<protein>
    <submittedName>
        <fullName evidence="7">Adenosine deaminase</fullName>
        <ecNumber evidence="7">3.5.4.4</ecNumber>
    </submittedName>
</protein>
<dbReference type="PANTHER" id="PTHR43114">
    <property type="entry name" value="ADENINE DEAMINASE"/>
    <property type="match status" value="1"/>
</dbReference>
<accession>A0A4Q9V3P4</accession>
<dbReference type="PANTHER" id="PTHR43114:SF6">
    <property type="entry name" value="ADENINE DEAMINASE"/>
    <property type="match status" value="1"/>
</dbReference>
<keyword evidence="4 7" id="KW-0378">Hydrolase</keyword>
<name>A0A4Q9V3P4_9ACTO</name>
<evidence type="ECO:0000256" key="4">
    <source>
        <dbReference type="ARBA" id="ARBA00022801"/>
    </source>
</evidence>
<evidence type="ECO:0000259" key="6">
    <source>
        <dbReference type="Pfam" id="PF00962"/>
    </source>
</evidence>
<dbReference type="PROSITE" id="PS00485">
    <property type="entry name" value="A_DEAMINASE"/>
    <property type="match status" value="1"/>
</dbReference>
<keyword evidence="3" id="KW-0479">Metal-binding</keyword>